<evidence type="ECO:0000313" key="4">
    <source>
        <dbReference type="EMBL" id="CUS32133.1"/>
    </source>
</evidence>
<accession>A0A0S4L3M4</accession>
<dbReference type="AlphaFoldDB" id="A0A0S4L3M4"/>
<dbReference type="RefSeq" id="WP_090743070.1">
    <property type="nucleotide sequence ID" value="NZ_CZQA01000001.1"/>
</dbReference>
<dbReference type="OrthoDB" id="9815217at2"/>
<keyword evidence="5" id="KW-1185">Reference proteome</keyword>
<dbReference type="PANTHER" id="PTHR30329:SF21">
    <property type="entry name" value="LIPOPROTEIN YIAD-RELATED"/>
    <property type="match status" value="1"/>
</dbReference>
<feature type="region of interest" description="Disordered" evidence="2">
    <location>
        <begin position="298"/>
        <end position="331"/>
    </location>
</feature>
<gene>
    <name evidence="4" type="ORF">COMA1_10438</name>
</gene>
<evidence type="ECO:0000256" key="1">
    <source>
        <dbReference type="PROSITE-ProRule" id="PRU00473"/>
    </source>
</evidence>
<feature type="domain" description="OmpA-like" evidence="3">
    <location>
        <begin position="575"/>
        <end position="696"/>
    </location>
</feature>
<evidence type="ECO:0000313" key="5">
    <source>
        <dbReference type="Proteomes" id="UP000199032"/>
    </source>
</evidence>
<feature type="region of interest" description="Disordered" evidence="2">
    <location>
        <begin position="675"/>
        <end position="723"/>
    </location>
</feature>
<dbReference type="PANTHER" id="PTHR30329">
    <property type="entry name" value="STATOR ELEMENT OF FLAGELLAR MOTOR COMPLEX"/>
    <property type="match status" value="1"/>
</dbReference>
<feature type="region of interest" description="Disordered" evidence="2">
    <location>
        <begin position="91"/>
        <end position="139"/>
    </location>
</feature>
<dbReference type="InterPro" id="IPR006665">
    <property type="entry name" value="OmpA-like"/>
</dbReference>
<feature type="compositionally biased region" description="Polar residues" evidence="2">
    <location>
        <begin position="713"/>
        <end position="723"/>
    </location>
</feature>
<evidence type="ECO:0000259" key="3">
    <source>
        <dbReference type="PROSITE" id="PS51123"/>
    </source>
</evidence>
<dbReference type="STRING" id="1742972.COMA1_10438"/>
<dbReference type="SUPFAM" id="SSF103088">
    <property type="entry name" value="OmpA-like"/>
    <property type="match status" value="1"/>
</dbReference>
<dbReference type="InterPro" id="IPR036737">
    <property type="entry name" value="OmpA-like_sf"/>
</dbReference>
<dbReference type="Gene3D" id="3.30.1330.60">
    <property type="entry name" value="OmpA-like domain"/>
    <property type="match status" value="1"/>
</dbReference>
<feature type="compositionally biased region" description="Basic and acidic residues" evidence="2">
    <location>
        <begin position="676"/>
        <end position="689"/>
    </location>
</feature>
<organism evidence="4 5">
    <name type="scientific">Candidatus Nitrospira nitrosa</name>
    <dbReference type="NCBI Taxonomy" id="1742972"/>
    <lineage>
        <taxon>Bacteria</taxon>
        <taxon>Pseudomonadati</taxon>
        <taxon>Nitrospirota</taxon>
        <taxon>Nitrospiria</taxon>
        <taxon>Nitrospirales</taxon>
        <taxon>Nitrospiraceae</taxon>
        <taxon>Nitrospira</taxon>
    </lineage>
</organism>
<dbReference type="InterPro" id="IPR050330">
    <property type="entry name" value="Bact_OuterMem_StrucFunc"/>
</dbReference>
<dbReference type="Pfam" id="PF00691">
    <property type="entry name" value="OmpA"/>
    <property type="match status" value="1"/>
</dbReference>
<feature type="region of interest" description="Disordered" evidence="2">
    <location>
        <begin position="347"/>
        <end position="407"/>
    </location>
</feature>
<dbReference type="EMBL" id="CZQA01000001">
    <property type="protein sequence ID" value="CUS32133.1"/>
    <property type="molecule type" value="Genomic_DNA"/>
</dbReference>
<reference evidence="4 5" key="1">
    <citation type="submission" date="2015-10" db="EMBL/GenBank/DDBJ databases">
        <authorList>
            <person name="Gilbert D.G."/>
        </authorList>
    </citation>
    <scope>NUCLEOTIDE SEQUENCE [LARGE SCALE GENOMIC DNA]</scope>
    <source>
        <strain evidence="4">COMA1</strain>
    </source>
</reference>
<sequence>MISTVFIFMIGLVALLCENPLLAVAGIPSVVIHATSESRPDHAHKPLTPHFISFPTPTAEIPSDPHEQIGPRAVGRLSVDEQASLIQTAGVGAAQKPSTDQPQLVAQLAQREQDSTPRGHSEKELSQELSTTRNSLQQARQRIDELERQLAEGNLETAKRRIGELVIQLHAKESEIATLRASVHENSKKFREDLAAQTEELAQAKRRISDVEQQMASTGKGQESAQAKRRVTDLEQQLTKKEQDLTQTKRRVLEAEQQMAWKEQDLAQVKRRVAEIEQQIVGKEYESTQAKRRATDFEQQLVGKEQDLTQAKRRTADAEQQTAGKEQELAQAKRRITDLEQQMTAKDLESAQAKRKPAETEQQTAGKMQDPAQSKRRIADLEQLLAGKESESAQAKRRATELEQQTAAKEQELIQTKRRIAELEQQTAGKEQDPAQIKRRVTELEQQMVGKEQELGQIRDNLKQVTQKYADLGPMLMDRDAEIARTKRLLEDLERSLPKPDEALPSLEVSPAAQNPVAELPPDSNLSVTDLPIPGASSGDGTDAGGIDLTKIGEALSGTLGEELKRGTVALRQERTALTLALISSELFPPGEATVTPSGNSLIGQIGTVLQKFRYRNIEVTTHTDTKPIRNDARKLFKDNLELSRARVEHASQALINSGVDADRVKAVVYTTAKSPDNDESRNRNRRIEIVVSSSTAGHSAHGKLQTGKKPPQSISLSSPRRP</sequence>
<feature type="compositionally biased region" description="Basic and acidic residues" evidence="2">
    <location>
        <begin position="111"/>
        <end position="126"/>
    </location>
</feature>
<proteinExistence type="predicted"/>
<evidence type="ECO:0000256" key="2">
    <source>
        <dbReference type="SAM" id="MobiDB-lite"/>
    </source>
</evidence>
<keyword evidence="1" id="KW-0472">Membrane</keyword>
<dbReference type="Gene3D" id="1.20.5.340">
    <property type="match status" value="1"/>
</dbReference>
<dbReference type="GO" id="GO:0016020">
    <property type="term" value="C:membrane"/>
    <property type="evidence" value="ECO:0007669"/>
    <property type="project" value="UniProtKB-UniRule"/>
</dbReference>
<protein>
    <recommendedName>
        <fullName evidence="3">OmpA-like domain-containing protein</fullName>
    </recommendedName>
</protein>
<dbReference type="PROSITE" id="PS51123">
    <property type="entry name" value="OMPA_2"/>
    <property type="match status" value="1"/>
</dbReference>
<dbReference type="Proteomes" id="UP000199032">
    <property type="component" value="Unassembled WGS sequence"/>
</dbReference>
<dbReference type="CDD" id="cd07185">
    <property type="entry name" value="OmpA_C-like"/>
    <property type="match status" value="1"/>
</dbReference>
<feature type="compositionally biased region" description="Polar residues" evidence="2">
    <location>
        <begin position="127"/>
        <end position="139"/>
    </location>
</feature>
<name>A0A0S4L3M4_9BACT</name>